<evidence type="ECO:0000313" key="1">
    <source>
        <dbReference type="EMBL" id="EMS45276.1"/>
    </source>
</evidence>
<dbReference type="OMA" id="GVGHEAF"/>
<proteinExistence type="predicted"/>
<dbReference type="EMBL" id="KD288699">
    <property type="protein sequence ID" value="EMS45276.1"/>
    <property type="molecule type" value="Genomic_DNA"/>
</dbReference>
<name>M7YEX6_TRIUA</name>
<dbReference type="AlphaFoldDB" id="M7YEX6"/>
<gene>
    <name evidence="1" type="ORF">TRIUR3_20549</name>
</gene>
<accession>M7YEX6</accession>
<organism evidence="1">
    <name type="scientific">Triticum urartu</name>
    <name type="common">Red wild einkorn</name>
    <name type="synonym">Crithodium urartu</name>
    <dbReference type="NCBI Taxonomy" id="4572"/>
    <lineage>
        <taxon>Eukaryota</taxon>
        <taxon>Viridiplantae</taxon>
        <taxon>Streptophyta</taxon>
        <taxon>Embryophyta</taxon>
        <taxon>Tracheophyta</taxon>
        <taxon>Spermatophyta</taxon>
        <taxon>Magnoliopsida</taxon>
        <taxon>Liliopsida</taxon>
        <taxon>Poales</taxon>
        <taxon>Poaceae</taxon>
        <taxon>BOP clade</taxon>
        <taxon>Pooideae</taxon>
        <taxon>Triticodae</taxon>
        <taxon>Triticeae</taxon>
        <taxon>Triticinae</taxon>
        <taxon>Triticum</taxon>
    </lineage>
</organism>
<protein>
    <submittedName>
        <fullName evidence="1">Uncharacterized protein</fullName>
    </submittedName>
</protein>
<sequence>MVVVFKSRLLQVLGVDDGDDAVEWKSGALRQMGGLRLVGARPGGVRLVGVGHEAFLVEPGIGDDNIGEVDEYEDDGSGPHAGMVEVAPGYGSGPHAGMVKMAPGMRVGSSDIVVVVQIASGRMSSPRWCWWLAVLGVGAACGSPYEDFVALAGGGSSSSRTPAHHLRPRSAPRPSAWSVGTGVVFQGSVGLAGRHKKTGASSAAYEYTEAARMVRRRGAAASVGACSRCHQMGASPLGSSPSSCVRA</sequence>
<reference evidence="1" key="1">
    <citation type="journal article" date="2013" name="Nature">
        <title>Draft genome of the wheat A-genome progenitor Triticum urartu.</title>
        <authorList>
            <person name="Ling H.Q."/>
            <person name="Zhao S."/>
            <person name="Liu D."/>
            <person name="Wang J."/>
            <person name="Sun H."/>
            <person name="Zhang C."/>
            <person name="Fan H."/>
            <person name="Li D."/>
            <person name="Dong L."/>
            <person name="Tao Y."/>
            <person name="Gao C."/>
            <person name="Wu H."/>
            <person name="Li Y."/>
            <person name="Cui Y."/>
            <person name="Guo X."/>
            <person name="Zheng S."/>
            <person name="Wang B."/>
            <person name="Yu K."/>
            <person name="Liang Q."/>
            <person name="Yang W."/>
            <person name="Lou X."/>
            <person name="Chen J."/>
            <person name="Feng M."/>
            <person name="Jian J."/>
            <person name="Zhang X."/>
            <person name="Luo G."/>
            <person name="Jiang Y."/>
            <person name="Liu J."/>
            <person name="Wang Z."/>
            <person name="Sha Y."/>
            <person name="Zhang B."/>
            <person name="Wu H."/>
            <person name="Tang D."/>
            <person name="Shen Q."/>
            <person name="Xue P."/>
            <person name="Zou S."/>
            <person name="Wang X."/>
            <person name="Liu X."/>
            <person name="Wang F."/>
            <person name="Yang Y."/>
            <person name="An X."/>
            <person name="Dong Z."/>
            <person name="Zhang K."/>
            <person name="Zhang X."/>
            <person name="Luo M.C."/>
            <person name="Dvorak J."/>
            <person name="Tong Y."/>
            <person name="Wang J."/>
            <person name="Yang H."/>
            <person name="Li Z."/>
            <person name="Wang D."/>
            <person name="Zhang A."/>
            <person name="Wang J."/>
        </authorList>
    </citation>
    <scope>NUCLEOTIDE SEQUENCE</scope>
</reference>